<keyword evidence="4" id="KW-0256">Endoplasmic reticulum</keyword>
<sequence>MTWRGPLQLCASILAGAGFVTWKIAHNIDNLLIKNQNHASQFDLTINVREEKSNVDLAECVQERQTEKLNELVESCDNRVLVELPSPDSIENDLKALLLKLPLSGLDPCTIWFTQNAVLTGKSASQHQRPLFWSFSGESLSLARTLSSMPAEQVELYYLKALTRHSMDLALFSHAVRTLANLDRDFCKDESYEDGVYLLHPQGRHSSQIEADVIFVHGLRGGPFMTWRQQEEKTSSGKNGTECWPRSWLVRDIPNIRVLMVEYDTSLTHWVSQCPQQPET</sequence>
<reference evidence="7" key="2">
    <citation type="journal article" date="2023" name="Science">
        <title>Genomic signatures of disease resistance in endangered staghorn corals.</title>
        <authorList>
            <person name="Vollmer S.V."/>
            <person name="Selwyn J.D."/>
            <person name="Despard B.A."/>
            <person name="Roesel C.L."/>
        </authorList>
    </citation>
    <scope>NUCLEOTIDE SEQUENCE</scope>
    <source>
        <strain evidence="7">K2</strain>
    </source>
</reference>
<comment type="subcellular location">
    <subcellularLocation>
        <location evidence="2">Endoplasmic reticulum</location>
    </subcellularLocation>
    <subcellularLocation>
        <location evidence="3">Membrane</location>
    </subcellularLocation>
    <subcellularLocation>
        <location evidence="1">Mitochondrion</location>
    </subcellularLocation>
</comment>
<dbReference type="PANTHER" id="PTHR48182">
    <property type="entry name" value="PROTEIN SERAC1"/>
    <property type="match status" value="1"/>
</dbReference>
<dbReference type="InterPro" id="IPR052374">
    <property type="entry name" value="SERAC1"/>
</dbReference>
<keyword evidence="8" id="KW-1185">Reference proteome</keyword>
<accession>A0AAD9R3J4</accession>
<dbReference type="PANTHER" id="PTHR48182:SF2">
    <property type="entry name" value="PROTEIN SERAC1"/>
    <property type="match status" value="1"/>
</dbReference>
<dbReference type="GO" id="GO:0005783">
    <property type="term" value="C:endoplasmic reticulum"/>
    <property type="evidence" value="ECO:0007669"/>
    <property type="project" value="UniProtKB-SubCell"/>
</dbReference>
<evidence type="ECO:0000256" key="4">
    <source>
        <dbReference type="ARBA" id="ARBA00022824"/>
    </source>
</evidence>
<dbReference type="GO" id="GO:0016020">
    <property type="term" value="C:membrane"/>
    <property type="evidence" value="ECO:0007669"/>
    <property type="project" value="UniProtKB-SubCell"/>
</dbReference>
<reference evidence="7" key="1">
    <citation type="journal article" date="2023" name="G3 (Bethesda)">
        <title>Whole genome assembly and annotation of the endangered Caribbean coral Acropora cervicornis.</title>
        <authorList>
            <person name="Selwyn J.D."/>
            <person name="Vollmer S.V."/>
        </authorList>
    </citation>
    <scope>NUCLEOTIDE SEQUENCE</scope>
    <source>
        <strain evidence="7">K2</strain>
    </source>
</reference>
<dbReference type="AlphaFoldDB" id="A0AAD9R3J4"/>
<proteinExistence type="predicted"/>
<evidence type="ECO:0000256" key="3">
    <source>
        <dbReference type="ARBA" id="ARBA00004370"/>
    </source>
</evidence>
<name>A0AAD9R3J4_ACRCE</name>
<evidence type="ECO:0000256" key="5">
    <source>
        <dbReference type="ARBA" id="ARBA00023128"/>
    </source>
</evidence>
<keyword evidence="5" id="KW-0496">Mitochondrion</keyword>
<gene>
    <name evidence="7" type="ORF">P5673_002656</name>
</gene>
<dbReference type="Proteomes" id="UP001249851">
    <property type="component" value="Unassembled WGS sequence"/>
</dbReference>
<evidence type="ECO:0000256" key="6">
    <source>
        <dbReference type="ARBA" id="ARBA00023136"/>
    </source>
</evidence>
<keyword evidence="6" id="KW-0472">Membrane</keyword>
<evidence type="ECO:0000256" key="2">
    <source>
        <dbReference type="ARBA" id="ARBA00004240"/>
    </source>
</evidence>
<evidence type="ECO:0000313" key="8">
    <source>
        <dbReference type="Proteomes" id="UP001249851"/>
    </source>
</evidence>
<evidence type="ECO:0000256" key="1">
    <source>
        <dbReference type="ARBA" id="ARBA00004173"/>
    </source>
</evidence>
<organism evidence="7 8">
    <name type="scientific">Acropora cervicornis</name>
    <name type="common">Staghorn coral</name>
    <dbReference type="NCBI Taxonomy" id="6130"/>
    <lineage>
        <taxon>Eukaryota</taxon>
        <taxon>Metazoa</taxon>
        <taxon>Cnidaria</taxon>
        <taxon>Anthozoa</taxon>
        <taxon>Hexacorallia</taxon>
        <taxon>Scleractinia</taxon>
        <taxon>Astrocoeniina</taxon>
        <taxon>Acroporidae</taxon>
        <taxon>Acropora</taxon>
    </lineage>
</organism>
<evidence type="ECO:0000313" key="7">
    <source>
        <dbReference type="EMBL" id="KAK2572415.1"/>
    </source>
</evidence>
<comment type="caution">
    <text evidence="7">The sequence shown here is derived from an EMBL/GenBank/DDBJ whole genome shotgun (WGS) entry which is preliminary data.</text>
</comment>
<dbReference type="EMBL" id="JARQWQ010000004">
    <property type="protein sequence ID" value="KAK2572415.1"/>
    <property type="molecule type" value="Genomic_DNA"/>
</dbReference>
<protein>
    <submittedName>
        <fullName evidence="7">Protein SERAC1</fullName>
    </submittedName>
</protein>
<dbReference type="GO" id="GO:0005739">
    <property type="term" value="C:mitochondrion"/>
    <property type="evidence" value="ECO:0007669"/>
    <property type="project" value="UniProtKB-SubCell"/>
</dbReference>